<keyword evidence="1" id="KW-0812">Transmembrane</keyword>
<protein>
    <recommendedName>
        <fullName evidence="2">DUF6533 domain-containing protein</fullName>
    </recommendedName>
</protein>
<evidence type="ECO:0000313" key="3">
    <source>
        <dbReference type="EMBL" id="TFK18650.1"/>
    </source>
</evidence>
<feature type="transmembrane region" description="Helical" evidence="1">
    <location>
        <begin position="71"/>
        <end position="92"/>
    </location>
</feature>
<feature type="transmembrane region" description="Helical" evidence="1">
    <location>
        <begin position="139"/>
        <end position="161"/>
    </location>
</feature>
<dbReference type="InterPro" id="IPR045340">
    <property type="entry name" value="DUF6533"/>
</dbReference>
<dbReference type="AlphaFoldDB" id="A0A5C3KF34"/>
<keyword evidence="4" id="KW-1185">Reference proteome</keyword>
<feature type="transmembrane region" description="Helical" evidence="1">
    <location>
        <begin position="272"/>
        <end position="293"/>
    </location>
</feature>
<keyword evidence="1" id="KW-0472">Membrane</keyword>
<sequence>MDASGQVGEPQLPLETIIQIIHYGRLFNYMIVASAVALAWFSWRVQFVDHIHTFSDEVELVWFSKMAPIKYLYFIPRYCGPILIVISFFYYFDRSITDEGCLRLFMVIYVLGILNTMSAESLLYLQVYAMAKRHKFVKIWLVLQWLALLGVHIYLQAALFIDSKYIASKLPDPNCLPLNTQTVLVGAAFAIASANQLSTTTFIEISVWSLTSATRFWRAVLMIFALVFAKKNYHAQSTVLSIVLENGLIYWCVNLSLAIATTIMSYAGPPEIGFILAVPLVVLHSILPTRGVLALREFSSSGLSIPVTDNSNVAFVNVSNRRGATSRAENSKIDLELVGHELRSMKHYSGPVAI</sequence>
<evidence type="ECO:0000259" key="2">
    <source>
        <dbReference type="Pfam" id="PF20151"/>
    </source>
</evidence>
<proteinExistence type="predicted"/>
<organism evidence="3 4">
    <name type="scientific">Coprinopsis marcescibilis</name>
    <name type="common">Agaric fungus</name>
    <name type="synonym">Psathyrella marcescibilis</name>
    <dbReference type="NCBI Taxonomy" id="230819"/>
    <lineage>
        <taxon>Eukaryota</taxon>
        <taxon>Fungi</taxon>
        <taxon>Dikarya</taxon>
        <taxon>Basidiomycota</taxon>
        <taxon>Agaricomycotina</taxon>
        <taxon>Agaricomycetes</taxon>
        <taxon>Agaricomycetidae</taxon>
        <taxon>Agaricales</taxon>
        <taxon>Agaricineae</taxon>
        <taxon>Psathyrellaceae</taxon>
        <taxon>Coprinopsis</taxon>
    </lineage>
</organism>
<accession>A0A5C3KF34</accession>
<dbReference type="Pfam" id="PF20151">
    <property type="entry name" value="DUF6533"/>
    <property type="match status" value="1"/>
</dbReference>
<reference evidence="3 4" key="1">
    <citation type="journal article" date="2019" name="Nat. Ecol. Evol.">
        <title>Megaphylogeny resolves global patterns of mushroom evolution.</title>
        <authorList>
            <person name="Varga T."/>
            <person name="Krizsan K."/>
            <person name="Foldi C."/>
            <person name="Dima B."/>
            <person name="Sanchez-Garcia M."/>
            <person name="Sanchez-Ramirez S."/>
            <person name="Szollosi G.J."/>
            <person name="Szarkandi J.G."/>
            <person name="Papp V."/>
            <person name="Albert L."/>
            <person name="Andreopoulos W."/>
            <person name="Angelini C."/>
            <person name="Antonin V."/>
            <person name="Barry K.W."/>
            <person name="Bougher N.L."/>
            <person name="Buchanan P."/>
            <person name="Buyck B."/>
            <person name="Bense V."/>
            <person name="Catcheside P."/>
            <person name="Chovatia M."/>
            <person name="Cooper J."/>
            <person name="Damon W."/>
            <person name="Desjardin D."/>
            <person name="Finy P."/>
            <person name="Geml J."/>
            <person name="Haridas S."/>
            <person name="Hughes K."/>
            <person name="Justo A."/>
            <person name="Karasinski D."/>
            <person name="Kautmanova I."/>
            <person name="Kiss B."/>
            <person name="Kocsube S."/>
            <person name="Kotiranta H."/>
            <person name="LaButti K.M."/>
            <person name="Lechner B.E."/>
            <person name="Liimatainen K."/>
            <person name="Lipzen A."/>
            <person name="Lukacs Z."/>
            <person name="Mihaltcheva S."/>
            <person name="Morgado L.N."/>
            <person name="Niskanen T."/>
            <person name="Noordeloos M.E."/>
            <person name="Ohm R.A."/>
            <person name="Ortiz-Santana B."/>
            <person name="Ovrebo C."/>
            <person name="Racz N."/>
            <person name="Riley R."/>
            <person name="Savchenko A."/>
            <person name="Shiryaev A."/>
            <person name="Soop K."/>
            <person name="Spirin V."/>
            <person name="Szebenyi C."/>
            <person name="Tomsovsky M."/>
            <person name="Tulloss R.E."/>
            <person name="Uehling J."/>
            <person name="Grigoriev I.V."/>
            <person name="Vagvolgyi C."/>
            <person name="Papp T."/>
            <person name="Martin F.M."/>
            <person name="Miettinen O."/>
            <person name="Hibbett D.S."/>
            <person name="Nagy L.G."/>
        </authorList>
    </citation>
    <scope>NUCLEOTIDE SEQUENCE [LARGE SCALE GENOMIC DNA]</scope>
    <source>
        <strain evidence="3 4">CBS 121175</strain>
    </source>
</reference>
<feature type="transmembrane region" description="Helical" evidence="1">
    <location>
        <begin position="248"/>
        <end position="266"/>
    </location>
</feature>
<evidence type="ECO:0000313" key="4">
    <source>
        <dbReference type="Proteomes" id="UP000307440"/>
    </source>
</evidence>
<evidence type="ECO:0000256" key="1">
    <source>
        <dbReference type="SAM" id="Phobius"/>
    </source>
</evidence>
<feature type="transmembrane region" description="Helical" evidence="1">
    <location>
        <begin position="26"/>
        <end position="43"/>
    </location>
</feature>
<keyword evidence="1" id="KW-1133">Transmembrane helix</keyword>
<feature type="domain" description="DUF6533" evidence="2">
    <location>
        <begin position="48"/>
        <end position="82"/>
    </location>
</feature>
<feature type="transmembrane region" description="Helical" evidence="1">
    <location>
        <begin position="205"/>
        <end position="228"/>
    </location>
</feature>
<feature type="transmembrane region" description="Helical" evidence="1">
    <location>
        <begin position="104"/>
        <end position="127"/>
    </location>
</feature>
<dbReference type="STRING" id="230819.A0A5C3KF34"/>
<dbReference type="Proteomes" id="UP000307440">
    <property type="component" value="Unassembled WGS sequence"/>
</dbReference>
<gene>
    <name evidence="3" type="ORF">FA15DRAFT_660518</name>
</gene>
<dbReference type="OrthoDB" id="3350812at2759"/>
<dbReference type="EMBL" id="ML210386">
    <property type="protein sequence ID" value="TFK18650.1"/>
    <property type="molecule type" value="Genomic_DNA"/>
</dbReference>
<name>A0A5C3KF34_COPMA</name>